<dbReference type="RefSeq" id="WP_163285607.1">
    <property type="nucleotide sequence ID" value="NZ_JAAGVY010000022.1"/>
</dbReference>
<evidence type="ECO:0000313" key="2">
    <source>
        <dbReference type="Proteomes" id="UP000486602"/>
    </source>
</evidence>
<sequence length="223" mass="25543">MLKAVEGITSSESLHWINAFGLIDADDRTTDQIQELFEKRIIATKCYSVESLYYHLDIIRFVANTYAELTGSDSDELFGTATVNIVSYISSHKERLCSRLSEKRVRTEIMSMLPKHTDIIENKDFELKLSLEDYFNQEVAKFDQLIYDKNLNGLIARYPVRETPVLNNIANGLGIDRATYESIVRKLIIDDEAVLKTLRTILGELTALIIKENYAQSSRQLRP</sequence>
<gene>
    <name evidence="1" type="ORF">G3O08_11935</name>
</gene>
<reference evidence="1 2" key="1">
    <citation type="submission" date="2020-02" db="EMBL/GenBank/DDBJ databases">
        <title>Out from the shadows clarifying the taxonomy of the family Cryomorphaceae and related taxa by utilizing the GTDB taxonomic framework.</title>
        <authorList>
            <person name="Bowman J.P."/>
        </authorList>
    </citation>
    <scope>NUCLEOTIDE SEQUENCE [LARGE SCALE GENOMIC DNA]</scope>
    <source>
        <strain evidence="1 2">QSSC 1-22</strain>
    </source>
</reference>
<dbReference type="AlphaFoldDB" id="A0A7K3WTK2"/>
<organism evidence="1 2">
    <name type="scientific">Cryomorpha ignava</name>
    <dbReference type="NCBI Taxonomy" id="101383"/>
    <lineage>
        <taxon>Bacteria</taxon>
        <taxon>Pseudomonadati</taxon>
        <taxon>Bacteroidota</taxon>
        <taxon>Flavobacteriia</taxon>
        <taxon>Flavobacteriales</taxon>
        <taxon>Cryomorphaceae</taxon>
        <taxon>Cryomorpha</taxon>
    </lineage>
</organism>
<name>A0A7K3WTK2_9FLAO</name>
<proteinExistence type="predicted"/>
<keyword evidence="2" id="KW-1185">Reference proteome</keyword>
<dbReference type="Proteomes" id="UP000486602">
    <property type="component" value="Unassembled WGS sequence"/>
</dbReference>
<accession>A0A7K3WTK2</accession>
<evidence type="ECO:0000313" key="1">
    <source>
        <dbReference type="EMBL" id="NEN24212.1"/>
    </source>
</evidence>
<protein>
    <submittedName>
        <fullName evidence="1">Uncharacterized protein</fullName>
    </submittedName>
</protein>
<comment type="caution">
    <text evidence="1">The sequence shown here is derived from an EMBL/GenBank/DDBJ whole genome shotgun (WGS) entry which is preliminary data.</text>
</comment>
<dbReference type="EMBL" id="JAAGVY010000022">
    <property type="protein sequence ID" value="NEN24212.1"/>
    <property type="molecule type" value="Genomic_DNA"/>
</dbReference>